<dbReference type="EMBL" id="FR796423">
    <property type="protein sequence ID" value="CBZ12066.1"/>
    <property type="molecule type" value="Genomic_DNA"/>
</dbReference>
<dbReference type="KEGG" id="lma:LMJF_27_0060"/>
<evidence type="ECO:0000313" key="2">
    <source>
        <dbReference type="EMBL" id="CBZ12066.1"/>
    </source>
</evidence>
<feature type="transmembrane region" description="Helical" evidence="1">
    <location>
        <begin position="58"/>
        <end position="75"/>
    </location>
</feature>
<dbReference type="VEuPathDB" id="TriTrypDB:LMJFC_270005600"/>
<dbReference type="RefSeq" id="XP_003721812.1">
    <property type="nucleotide sequence ID" value="XM_003721764.1"/>
</dbReference>
<keyword evidence="3" id="KW-1185">Reference proteome</keyword>
<organism evidence="2 3">
    <name type="scientific">Leishmania major</name>
    <dbReference type="NCBI Taxonomy" id="5664"/>
    <lineage>
        <taxon>Eukaryota</taxon>
        <taxon>Discoba</taxon>
        <taxon>Euglenozoa</taxon>
        <taxon>Kinetoplastea</taxon>
        <taxon>Metakinetoplastina</taxon>
        <taxon>Trypanosomatida</taxon>
        <taxon>Trypanosomatidae</taxon>
        <taxon>Leishmaniinae</taxon>
        <taxon>Leishmania</taxon>
    </lineage>
</organism>
<sequence length="106" mass="12200">MPCYSEAPLFLLTPLRTSSQIRPPFAQRHTRVPIVSMPRAHQKVEADSSIFSRIVEQGWVSFLILGALMVGLRLYNVKQRRDRRKLLREGLMAEMGYRSKASRKGD</sequence>
<dbReference type="Proteomes" id="UP000000542">
    <property type="component" value="Chromosome 27"/>
</dbReference>
<dbReference type="VEuPathDB" id="TriTrypDB:LMJSD75_270005600"/>
<dbReference type="HOGENOM" id="CLU_2228377_0_0_1"/>
<dbReference type="VEuPathDB" id="TriTrypDB:LMJLV39_270005700"/>
<dbReference type="OMA" id="SPAENDW"/>
<protein>
    <submittedName>
        <fullName evidence="2">Uncharacterized protein</fullName>
    </submittedName>
</protein>
<reference evidence="2 3" key="2">
    <citation type="journal article" date="2011" name="Genome Res.">
        <title>Chromosome and gene copy number variation allow major structural change between species and strains of Leishmania.</title>
        <authorList>
            <person name="Rogers M.B."/>
            <person name="Hilley J.D."/>
            <person name="Dickens N.J."/>
            <person name="Wilkes J."/>
            <person name="Bates P.A."/>
            <person name="Depledge D.P."/>
            <person name="Harris D."/>
            <person name="Her Y."/>
            <person name="Herzyk P."/>
            <person name="Imamura H."/>
            <person name="Otto T.D."/>
            <person name="Sanders M."/>
            <person name="Seeger K."/>
            <person name="Dujardin J.C."/>
            <person name="Berriman M."/>
            <person name="Smith D.F."/>
            <person name="Hertz-Fowler C."/>
            <person name="Mottram J.C."/>
        </authorList>
    </citation>
    <scope>NUCLEOTIDE SEQUENCE [LARGE SCALE GENOMIC DNA]</scope>
    <source>
        <strain evidence="3">MHOM/IL/81/Friedlin</strain>
    </source>
</reference>
<evidence type="ECO:0000313" key="3">
    <source>
        <dbReference type="Proteomes" id="UP000000542"/>
    </source>
</evidence>
<keyword evidence="1" id="KW-1133">Transmembrane helix</keyword>
<reference evidence="2 3" key="1">
    <citation type="journal article" date="2005" name="Science">
        <title>The genome of the kinetoplastid parasite, Leishmania major.</title>
        <authorList>
            <person name="Ivens A.C."/>
            <person name="Peacock C.S."/>
            <person name="Worthey E.A."/>
            <person name="Murphy L."/>
            <person name="Aggarwal G."/>
            <person name="Berriman M."/>
            <person name="Sisk E."/>
            <person name="Rajandream M.A."/>
            <person name="Adlem E."/>
            <person name="Aert R."/>
            <person name="Anupama A."/>
            <person name="Apostolou Z."/>
            <person name="Attipoe P."/>
            <person name="Bason N."/>
            <person name="Bauser C."/>
            <person name="Beck A."/>
            <person name="Beverley S.M."/>
            <person name="Bianchettin G."/>
            <person name="Borzym K."/>
            <person name="Bothe G."/>
            <person name="Bruschi C.V."/>
            <person name="Collins M."/>
            <person name="Cadag E."/>
            <person name="Ciarloni L."/>
            <person name="Clayton C."/>
            <person name="Coulson R.M."/>
            <person name="Cronin A."/>
            <person name="Cruz A.K."/>
            <person name="Davies R.M."/>
            <person name="De Gaudenzi J."/>
            <person name="Dobson D.E."/>
            <person name="Duesterhoeft A."/>
            <person name="Fazelina G."/>
            <person name="Fosker N."/>
            <person name="Frasch A.C."/>
            <person name="Fraser A."/>
            <person name="Fuchs M."/>
            <person name="Gabel C."/>
            <person name="Goble A."/>
            <person name="Goffeau A."/>
            <person name="Harris D."/>
            <person name="Hertz-Fowler C."/>
            <person name="Hilbert H."/>
            <person name="Horn D."/>
            <person name="Huang Y."/>
            <person name="Klages S."/>
            <person name="Knights A."/>
            <person name="Kube M."/>
            <person name="Larke N."/>
            <person name="Litvin L."/>
            <person name="Lord A."/>
            <person name="Louie T."/>
            <person name="Marra M."/>
            <person name="Masuy D."/>
            <person name="Matthews K."/>
            <person name="Michaeli S."/>
            <person name="Mottram J.C."/>
            <person name="Muller-Auer S."/>
            <person name="Munden H."/>
            <person name="Nelson S."/>
            <person name="Norbertczak H."/>
            <person name="Oliver K."/>
            <person name="O'neil S."/>
            <person name="Pentony M."/>
            <person name="Pohl T.M."/>
            <person name="Price C."/>
            <person name="Purnelle B."/>
            <person name="Quail M.A."/>
            <person name="Rabbinowitsch E."/>
            <person name="Reinhardt R."/>
            <person name="Rieger M."/>
            <person name="Rinta J."/>
            <person name="Robben J."/>
            <person name="Robertson L."/>
            <person name="Ruiz J.C."/>
            <person name="Rutter S."/>
            <person name="Saunders D."/>
            <person name="Schafer M."/>
            <person name="Schein J."/>
            <person name="Schwartz D.C."/>
            <person name="Seeger K."/>
            <person name="Seyler A."/>
            <person name="Sharp S."/>
            <person name="Shin H."/>
            <person name="Sivam D."/>
            <person name="Squares R."/>
            <person name="Squares S."/>
            <person name="Tosato V."/>
            <person name="Vogt C."/>
            <person name="Volckaert G."/>
            <person name="Wambutt R."/>
            <person name="Warren T."/>
            <person name="Wedler H."/>
            <person name="Woodward J."/>
            <person name="Zhou S."/>
            <person name="Zimmermann W."/>
            <person name="Smith D.F."/>
            <person name="Blackwell J.M."/>
            <person name="Stuart K.D."/>
            <person name="Barrell B."/>
            <person name="Myler P.J."/>
        </authorList>
    </citation>
    <scope>NUCLEOTIDE SEQUENCE [LARGE SCALE GENOMIC DNA]</scope>
    <source>
        <strain evidence="3">MHOM/IL/81/Friedlin</strain>
    </source>
</reference>
<name>E9ACY3_LEIMA</name>
<dbReference type="eggNOG" id="ENOG502SGYM">
    <property type="taxonomic scope" value="Eukaryota"/>
</dbReference>
<keyword evidence="1" id="KW-0812">Transmembrane</keyword>
<accession>E9ACY3</accession>
<gene>
    <name evidence="2" type="ORF">LMJF_27_0060</name>
</gene>
<dbReference type="InParanoid" id="E9ACY3"/>
<keyword evidence="1" id="KW-0472">Membrane</keyword>
<dbReference type="VEuPathDB" id="TriTrypDB:LmjF.27.0060"/>
<dbReference type="AlphaFoldDB" id="E9ACY3"/>
<proteinExistence type="predicted"/>
<dbReference type="GeneID" id="12982043"/>
<evidence type="ECO:0000256" key="1">
    <source>
        <dbReference type="SAM" id="Phobius"/>
    </source>
</evidence>